<organism evidence="3 4">
    <name type="scientific">Orchesella dallaii</name>
    <dbReference type="NCBI Taxonomy" id="48710"/>
    <lineage>
        <taxon>Eukaryota</taxon>
        <taxon>Metazoa</taxon>
        <taxon>Ecdysozoa</taxon>
        <taxon>Arthropoda</taxon>
        <taxon>Hexapoda</taxon>
        <taxon>Collembola</taxon>
        <taxon>Entomobryomorpha</taxon>
        <taxon>Entomobryoidea</taxon>
        <taxon>Orchesellidae</taxon>
        <taxon>Orchesellinae</taxon>
        <taxon>Orchesella</taxon>
    </lineage>
</organism>
<feature type="compositionally biased region" description="Low complexity" evidence="1">
    <location>
        <begin position="897"/>
        <end position="908"/>
    </location>
</feature>
<feature type="compositionally biased region" description="Basic residues" evidence="1">
    <location>
        <begin position="918"/>
        <end position="929"/>
    </location>
</feature>
<evidence type="ECO:0000256" key="1">
    <source>
        <dbReference type="SAM" id="MobiDB-lite"/>
    </source>
</evidence>
<dbReference type="Proteomes" id="UP001642540">
    <property type="component" value="Unassembled WGS sequence"/>
</dbReference>
<name>A0ABP1Q0U4_9HEXA</name>
<sequence>MSLHPKRPLLLLLLIAATSSNTLGVEGNAQSGNSQAAQDNVSNDSSASSLLLTAPAELVPTSAENVRFSRLLKNTANVLQFSSISNDAPPIWGIQDSKKEAKAKTNSFGNTNFGRRALDYDETHSFDEPSETKIVANPYPGNEYVYVRPGKLEQHIEGQDSDVAASVTSINNKPPRVPLALLRQKKGKRVNISPLFTEVPQLQESAAKEFVWVDQPSETVIGVNRQGRKQQEVDDDATTNPAFQEEDLYEATTLPEEVPVETTTPKENQKSVVNIVTSAPRQSVSVEASSGGKKIKNPRHRTKSTTSTTPPPTTTQAVTTEAPTTTTTSASTTTSEAPTTTPTVVASSAAADDKENLVADASHRTASSFHGFEDSHAKLQTAESSQPARVNVRPAQNGKEYEYEYIYYYYDDDDDNSTSTEKHAEPSVKAVGQKPDVIKQARTSTTLTPSTSGAASSAGTSTTVTTTTTTSRPQVSLADTDFEYEDDAALEEEELPEIPEIQKSTPVATRTTEAPINKSPTSAEKLSNLNPINQLDRSRGPKILQSSEKIDDADADYKLEAEASQEDEAHVRSRGQPLRQAATSSEEDEQTADAPEEVEVSREPSTSAPASTSGLDISQMSTLAKTHKDSVNVPIVIKQSSLLKAVPVSQLQSQAELTPERPSTSPFTTPSTTTTTTAEIEAASEVAPVRPSSPRLRGNRLRANATPRPAPTTTPAPEQPAEEKPQQSIRRPNLRDSSRRIPSRRPVKESAPEEIPEQQPAASPIIETHARPLPIRPRFPPRTGNHAVTTAAAPTDSVVSETPAPAVTAPANEPNSLEDKRSKDTHVRSKSANDLYAFTRLQQAISSRAPGRVQPKLVAGFVNSAEVTTDAMTSSEVTTVSSLGGQSSESVADDAPSTTSTTTTTTTTEAAQLDKFGRQRGRFGGRTRRPLGSGGAVASSTTTETPSITTRGRYNGGRRRTSTTLAPEEASQQTSSSDSSSSSSAPAESPKPKLPSRNRFSTRNRGSTTETPVTTVEGQKTTEVEKPSTPVVAPSTPAVAPSTPARRRPGAFGGRRRPNQLHQTQTEAPAASQEETSASADASPSTAPATSTAAPAVPAPAAQEQPGRNRFNFGAGGRARPSAGPGNNPVRIRGGGRLRGPTTTTTTEATPEEIQSDVPDQEEHEDAEQSPTIQSENIEPVQNAPVPDTPAPGRGTGGVLGRLKNRPKLVVTTTTLAPEAHLDRKPSRLNGLLNRRKNLGQLTAAAHVKEEVRETTSEVAEEADNHGQEQGDDDHKGVVVQISSSVTESEEVNEAAGEVVEPSSTTPGSILNRLKSQRKPGSLFRKKPDPHGE</sequence>
<keyword evidence="4" id="KW-1185">Reference proteome</keyword>
<feature type="compositionally biased region" description="Basic and acidic residues" evidence="1">
    <location>
        <begin position="817"/>
        <end position="827"/>
    </location>
</feature>
<feature type="compositionally biased region" description="Acidic residues" evidence="1">
    <location>
        <begin position="1150"/>
        <end position="1168"/>
    </location>
</feature>
<comment type="caution">
    <text evidence="3">The sequence shown here is derived from an EMBL/GenBank/DDBJ whole genome shotgun (WGS) entry which is preliminary data.</text>
</comment>
<feature type="compositionally biased region" description="Low complexity" evidence="1">
    <location>
        <begin position="1076"/>
        <end position="1126"/>
    </location>
</feature>
<feature type="compositionally biased region" description="Pro residues" evidence="1">
    <location>
        <begin position="708"/>
        <end position="718"/>
    </location>
</feature>
<evidence type="ECO:0000256" key="2">
    <source>
        <dbReference type="SAM" id="SignalP"/>
    </source>
</evidence>
<feature type="compositionally biased region" description="Low complexity" evidence="1">
    <location>
        <begin position="1027"/>
        <end position="1044"/>
    </location>
</feature>
<feature type="region of interest" description="Disordered" evidence="1">
    <location>
        <begin position="255"/>
        <end position="351"/>
    </location>
</feature>
<feature type="compositionally biased region" description="Basic and acidic residues" evidence="1">
    <location>
        <begin position="1263"/>
        <end position="1277"/>
    </location>
</feature>
<feature type="compositionally biased region" description="Acidic residues" evidence="1">
    <location>
        <begin position="480"/>
        <end position="497"/>
    </location>
</feature>
<feature type="region of interest" description="Disordered" evidence="1">
    <location>
        <begin position="1249"/>
        <end position="1333"/>
    </location>
</feature>
<feature type="chain" id="PRO_5045470370" description="Mucin-5AC" evidence="2">
    <location>
        <begin position="25"/>
        <end position="1333"/>
    </location>
</feature>
<feature type="compositionally biased region" description="Polar residues" evidence="1">
    <location>
        <begin position="502"/>
        <end position="535"/>
    </location>
</feature>
<feature type="compositionally biased region" description="Polar residues" evidence="1">
    <location>
        <begin position="870"/>
        <end position="890"/>
    </location>
</feature>
<reference evidence="3 4" key="1">
    <citation type="submission" date="2024-08" db="EMBL/GenBank/DDBJ databases">
        <authorList>
            <person name="Cucini C."/>
            <person name="Frati F."/>
        </authorList>
    </citation>
    <scope>NUCLEOTIDE SEQUENCE [LARGE SCALE GENOMIC DNA]</scope>
</reference>
<keyword evidence="2" id="KW-0732">Signal</keyword>
<feature type="compositionally biased region" description="Basic and acidic residues" evidence="1">
    <location>
        <begin position="548"/>
        <end position="571"/>
    </location>
</feature>
<feature type="compositionally biased region" description="Low complexity" evidence="1">
    <location>
        <begin position="1278"/>
        <end position="1287"/>
    </location>
</feature>
<feature type="compositionally biased region" description="Polar residues" evidence="1">
    <location>
        <begin position="270"/>
        <end position="288"/>
    </location>
</feature>
<feature type="compositionally biased region" description="Acidic residues" evidence="1">
    <location>
        <begin position="585"/>
        <end position="598"/>
    </location>
</feature>
<feature type="compositionally biased region" description="Low complexity" evidence="1">
    <location>
        <begin position="939"/>
        <end position="953"/>
    </location>
</feature>
<feature type="compositionally biased region" description="Polar residues" evidence="1">
    <location>
        <begin position="603"/>
        <end position="624"/>
    </location>
</feature>
<feature type="compositionally biased region" description="Low complexity" evidence="1">
    <location>
        <begin position="255"/>
        <end position="266"/>
    </location>
</feature>
<feature type="compositionally biased region" description="Low complexity" evidence="1">
    <location>
        <begin position="440"/>
        <end position="477"/>
    </location>
</feature>
<dbReference type="EMBL" id="CAXLJM020000016">
    <property type="protein sequence ID" value="CAL8083349.1"/>
    <property type="molecule type" value="Genomic_DNA"/>
</dbReference>
<proteinExistence type="predicted"/>
<feature type="compositionally biased region" description="Polar residues" evidence="1">
    <location>
        <begin position="1003"/>
        <end position="1019"/>
    </location>
</feature>
<feature type="signal peptide" evidence="2">
    <location>
        <begin position="1"/>
        <end position="24"/>
    </location>
</feature>
<evidence type="ECO:0000313" key="3">
    <source>
        <dbReference type="EMBL" id="CAL8083349.1"/>
    </source>
</evidence>
<feature type="compositionally biased region" description="Low complexity" evidence="1">
    <location>
        <begin position="975"/>
        <end position="988"/>
    </location>
</feature>
<feature type="region of interest" description="Disordered" evidence="1">
    <location>
        <begin position="870"/>
        <end position="1206"/>
    </location>
</feature>
<feature type="region of interest" description="Disordered" evidence="1">
    <location>
        <begin position="414"/>
        <end position="830"/>
    </location>
</feature>
<protein>
    <recommendedName>
        <fullName evidence="5">Mucin-5AC</fullName>
    </recommendedName>
</protein>
<feature type="compositionally biased region" description="Low complexity" evidence="1">
    <location>
        <begin position="660"/>
        <end position="687"/>
    </location>
</feature>
<feature type="compositionally biased region" description="Basic residues" evidence="1">
    <location>
        <begin position="293"/>
        <end position="303"/>
    </location>
</feature>
<accession>A0ABP1Q0U4</accession>
<evidence type="ECO:0000313" key="4">
    <source>
        <dbReference type="Proteomes" id="UP001642540"/>
    </source>
</evidence>
<feature type="compositionally biased region" description="Basic residues" evidence="1">
    <location>
        <begin position="1045"/>
        <end position="1059"/>
    </location>
</feature>
<gene>
    <name evidence="3" type="ORF">ODALV1_LOCUS5460</name>
</gene>
<feature type="region of interest" description="Disordered" evidence="1">
    <location>
        <begin position="223"/>
        <end position="243"/>
    </location>
</feature>
<evidence type="ECO:0008006" key="5">
    <source>
        <dbReference type="Google" id="ProtNLM"/>
    </source>
</evidence>
<feature type="compositionally biased region" description="Low complexity" evidence="1">
    <location>
        <begin position="304"/>
        <end position="350"/>
    </location>
</feature>